<name>A0A654MBM5_9ARCH</name>
<evidence type="ECO:0000313" key="1">
    <source>
        <dbReference type="EMBL" id="ALI36872.1"/>
    </source>
</evidence>
<dbReference type="RefSeq" id="WP_196816068.1">
    <property type="nucleotide sequence ID" value="NZ_CP012850.1"/>
</dbReference>
<reference evidence="2" key="1">
    <citation type="submission" date="2015-10" db="EMBL/GenBank/DDBJ databases">
        <title>Niche specialization of a soil ammonia-oxidizing archaeon, Candidatus Nitrosocosmicus oleophilus.</title>
        <authorList>
            <person name="Jung M.-Y."/>
            <person name="Rhee S.-K."/>
        </authorList>
    </citation>
    <scope>NUCLEOTIDE SEQUENCE [LARGE SCALE GENOMIC DNA]</scope>
    <source>
        <strain evidence="2">MY3</strain>
    </source>
</reference>
<keyword evidence="2" id="KW-1185">Reference proteome</keyword>
<gene>
    <name evidence="1" type="ORF">NMY3_02682</name>
</gene>
<evidence type="ECO:0000313" key="2">
    <source>
        <dbReference type="Proteomes" id="UP000058925"/>
    </source>
</evidence>
<dbReference type="AlphaFoldDB" id="A0A654MBM5"/>
<protein>
    <submittedName>
        <fullName evidence="1">Uncharacterized protein</fullName>
    </submittedName>
</protein>
<proteinExistence type="predicted"/>
<sequence length="183" mass="21195">MILNRKQKEVLVIKLANEGKTTREIAQVAHVSLKDIGSIIRKYTGDDNKKQHDEIPTKKLSLDSKCLQMFQEGHSNVDVAITLDMPADEVMANYMDYQRLQELNDFIQLYRDLGDDRPLFILLYKRMKAEGLWSKKEILRIVSVESDLKDLAYKVEEECKEIGRLNLLKLQLEDRIRAMGGIV</sequence>
<dbReference type="EMBL" id="CP012850">
    <property type="protein sequence ID" value="ALI36872.1"/>
    <property type="molecule type" value="Genomic_DNA"/>
</dbReference>
<organism evidence="1 2">
    <name type="scientific">Candidatus Nitrosocosmicus oleophilus</name>
    <dbReference type="NCBI Taxonomy" id="1353260"/>
    <lineage>
        <taxon>Archaea</taxon>
        <taxon>Nitrososphaerota</taxon>
        <taxon>Nitrososphaeria</taxon>
        <taxon>Nitrososphaerales</taxon>
        <taxon>Nitrososphaeraceae</taxon>
        <taxon>Candidatus Nitrosocosmicus</taxon>
    </lineage>
</organism>
<dbReference type="GeneID" id="60422612"/>
<dbReference type="OrthoDB" id="384242at2157"/>
<accession>A0A654MBM5</accession>
<dbReference type="KEGG" id="taa:NMY3_02682"/>
<dbReference type="Proteomes" id="UP000058925">
    <property type="component" value="Chromosome"/>
</dbReference>